<feature type="compositionally biased region" description="Pro residues" evidence="1">
    <location>
        <begin position="283"/>
        <end position="292"/>
    </location>
</feature>
<gene>
    <name evidence="2" type="ORF">EVAR_18366_1</name>
</gene>
<organism evidence="2 3">
    <name type="scientific">Eumeta variegata</name>
    <name type="common">Bagworm moth</name>
    <name type="synonym">Eumeta japonica</name>
    <dbReference type="NCBI Taxonomy" id="151549"/>
    <lineage>
        <taxon>Eukaryota</taxon>
        <taxon>Metazoa</taxon>
        <taxon>Ecdysozoa</taxon>
        <taxon>Arthropoda</taxon>
        <taxon>Hexapoda</taxon>
        <taxon>Insecta</taxon>
        <taxon>Pterygota</taxon>
        <taxon>Neoptera</taxon>
        <taxon>Endopterygota</taxon>
        <taxon>Lepidoptera</taxon>
        <taxon>Glossata</taxon>
        <taxon>Ditrysia</taxon>
        <taxon>Tineoidea</taxon>
        <taxon>Psychidae</taxon>
        <taxon>Oiketicinae</taxon>
        <taxon>Eumeta</taxon>
    </lineage>
</organism>
<dbReference type="Proteomes" id="UP000299102">
    <property type="component" value="Unassembled WGS sequence"/>
</dbReference>
<evidence type="ECO:0000313" key="2">
    <source>
        <dbReference type="EMBL" id="GBP29887.1"/>
    </source>
</evidence>
<comment type="caution">
    <text evidence="2">The sequence shown here is derived from an EMBL/GenBank/DDBJ whole genome shotgun (WGS) entry which is preliminary data.</text>
</comment>
<protein>
    <submittedName>
        <fullName evidence="2">Uncharacterized protein</fullName>
    </submittedName>
</protein>
<name>A0A4C1UV43_EUMVA</name>
<dbReference type="EMBL" id="BGZK01000226">
    <property type="protein sequence ID" value="GBP29887.1"/>
    <property type="molecule type" value="Genomic_DNA"/>
</dbReference>
<evidence type="ECO:0000313" key="3">
    <source>
        <dbReference type="Proteomes" id="UP000299102"/>
    </source>
</evidence>
<accession>A0A4C1UV43</accession>
<reference evidence="2 3" key="1">
    <citation type="journal article" date="2019" name="Commun. Biol.">
        <title>The bagworm genome reveals a unique fibroin gene that provides high tensile strength.</title>
        <authorList>
            <person name="Kono N."/>
            <person name="Nakamura H."/>
            <person name="Ohtoshi R."/>
            <person name="Tomita M."/>
            <person name="Numata K."/>
            <person name="Arakawa K."/>
        </authorList>
    </citation>
    <scope>NUCLEOTIDE SEQUENCE [LARGE SCALE GENOMIC DNA]</scope>
</reference>
<sequence>MVSYRRTRMRNFLARISKIWNDPPSAVFPVDYDEVFFKKRAYFFLEGRQHADDTLRFRVSMGGSLVRGKRVCELPEYRRSSQPMDTYESKGVSSVLPASWEGLGYLKMKGWTERERWLMEAQGSLSHHTALTYTPTTLGPADLQPYAPAADDRRRRHNGCCLSPYKQIWARLKKKQGRKHINPAEPSSREFCSHLSCFWTRGTANDCCHRYNDNVPHRWLEVLSEAQDSIQFARGENRIRLVKLKKWARKKHIMATPGAIDARTRRSRAAPCPRPPANGGAAPPAPAPPAAPATPTARQQRRDRHTGGADRH</sequence>
<keyword evidence="3" id="KW-1185">Reference proteome</keyword>
<evidence type="ECO:0000256" key="1">
    <source>
        <dbReference type="SAM" id="MobiDB-lite"/>
    </source>
</evidence>
<feature type="region of interest" description="Disordered" evidence="1">
    <location>
        <begin position="255"/>
        <end position="312"/>
    </location>
</feature>
<dbReference type="AlphaFoldDB" id="A0A4C1UV43"/>
<proteinExistence type="predicted"/>